<reference evidence="5 7" key="1">
    <citation type="submission" date="2013-02" db="EMBL/GenBank/DDBJ databases">
        <title>The Genome Sequence of Enterococcus malodoratus ATCC_43197.</title>
        <authorList>
            <consortium name="The Broad Institute Genome Sequencing Platform"/>
            <consortium name="The Broad Institute Genome Sequencing Center for Infectious Disease"/>
            <person name="Earl A.M."/>
            <person name="Gilmore M.S."/>
            <person name="Lebreton F."/>
            <person name="Walker B."/>
            <person name="Young S.K."/>
            <person name="Zeng Q."/>
            <person name="Gargeya S."/>
            <person name="Fitzgerald M."/>
            <person name="Haas B."/>
            <person name="Abouelleil A."/>
            <person name="Alvarado L."/>
            <person name="Arachchi H.M."/>
            <person name="Berlin A.M."/>
            <person name="Chapman S.B."/>
            <person name="Dewar J."/>
            <person name="Goldberg J."/>
            <person name="Griggs A."/>
            <person name="Gujja S."/>
            <person name="Hansen M."/>
            <person name="Howarth C."/>
            <person name="Imamovic A."/>
            <person name="Larimer J."/>
            <person name="McCowan C."/>
            <person name="Murphy C."/>
            <person name="Neiman D."/>
            <person name="Pearson M."/>
            <person name="Priest M."/>
            <person name="Roberts A."/>
            <person name="Saif S."/>
            <person name="Shea T."/>
            <person name="Sisk P."/>
            <person name="Sykes S."/>
            <person name="Wortman J."/>
            <person name="Nusbaum C."/>
            <person name="Birren B."/>
        </authorList>
    </citation>
    <scope>NUCLEOTIDE SEQUENCE [LARGE SCALE GENOMIC DNA]</scope>
    <source>
        <strain evidence="5 7">ATCC 43197</strain>
    </source>
</reference>
<dbReference type="InterPro" id="IPR036388">
    <property type="entry name" value="WH-like_DNA-bd_sf"/>
</dbReference>
<keyword evidence="8" id="KW-1185">Reference proteome</keyword>
<dbReference type="Pfam" id="PF12802">
    <property type="entry name" value="MarR_2"/>
    <property type="match status" value="1"/>
</dbReference>
<dbReference type="OrthoDB" id="1926989at2"/>
<gene>
    <name evidence="6" type="ORF">I585_02687</name>
    <name evidence="5" type="ORF">UAI_03505</name>
</gene>
<dbReference type="Proteomes" id="UP000014148">
    <property type="component" value="Unassembled WGS sequence"/>
</dbReference>
<dbReference type="Proteomes" id="UP000013783">
    <property type="component" value="Unassembled WGS sequence"/>
</dbReference>
<dbReference type="PATRIC" id="fig|1158601.3.peg.3479"/>
<evidence type="ECO:0000313" key="7">
    <source>
        <dbReference type="Proteomes" id="UP000013783"/>
    </source>
</evidence>
<sequence>MENFTFKDRPDNQRIQLTIDHYAESSDSTIASLFLDFQWTFREMQKAYDSVLEQYDLSESKFIILMFLERAADHSLMPSELADKLGASRATITKLVNNMERAGMIQKIPSLTDKRAVQVQLTDTGKDVLTKFLPKNFEAVNILLEQLDEEEIEQFFHLLNKIKQGTSNLTKEME</sequence>
<dbReference type="Gene3D" id="1.10.10.10">
    <property type="entry name" value="Winged helix-like DNA-binding domain superfamily/Winged helix DNA-binding domain"/>
    <property type="match status" value="1"/>
</dbReference>
<dbReference type="STRING" id="71451.RV07_GL003632"/>
<evidence type="ECO:0000256" key="3">
    <source>
        <dbReference type="ARBA" id="ARBA00023163"/>
    </source>
</evidence>
<dbReference type="EMBL" id="AJAK01000022">
    <property type="protein sequence ID" value="EOH74436.1"/>
    <property type="molecule type" value="Genomic_DNA"/>
</dbReference>
<feature type="domain" description="HTH marR-type" evidence="4">
    <location>
        <begin position="30"/>
        <end position="164"/>
    </location>
</feature>
<dbReference type="PANTHER" id="PTHR42756:SF1">
    <property type="entry name" value="TRANSCRIPTIONAL REPRESSOR OF EMRAB OPERON"/>
    <property type="match status" value="1"/>
</dbReference>
<keyword evidence="3" id="KW-0804">Transcription</keyword>
<dbReference type="SUPFAM" id="SSF46785">
    <property type="entry name" value="Winged helix' DNA-binding domain"/>
    <property type="match status" value="1"/>
</dbReference>
<reference evidence="6 8" key="2">
    <citation type="submission" date="2013-03" db="EMBL/GenBank/DDBJ databases">
        <title>The Genome Sequence of Enterococcus malodoratus ATCC_43197 (PacBio/Illumina hybrid assembly).</title>
        <authorList>
            <consortium name="The Broad Institute Genomics Platform"/>
            <consortium name="The Broad Institute Genome Sequencing Center for Infectious Disease"/>
            <person name="Earl A."/>
            <person name="Russ C."/>
            <person name="Gilmore M."/>
            <person name="Surin D."/>
            <person name="Walker B."/>
            <person name="Young S."/>
            <person name="Zeng Q."/>
            <person name="Gargeya S."/>
            <person name="Fitzgerald M."/>
            <person name="Haas B."/>
            <person name="Abouelleil A."/>
            <person name="Allen A.W."/>
            <person name="Alvarado L."/>
            <person name="Arachchi H.M."/>
            <person name="Berlin A.M."/>
            <person name="Chapman S.B."/>
            <person name="Gainer-Dewar J."/>
            <person name="Goldberg J."/>
            <person name="Griggs A."/>
            <person name="Gujja S."/>
            <person name="Hansen M."/>
            <person name="Howarth C."/>
            <person name="Imamovic A."/>
            <person name="Ireland A."/>
            <person name="Larimer J."/>
            <person name="McCowan C."/>
            <person name="Murphy C."/>
            <person name="Pearson M."/>
            <person name="Poon T.W."/>
            <person name="Priest M."/>
            <person name="Roberts A."/>
            <person name="Saif S."/>
            <person name="Shea T."/>
            <person name="Sisk P."/>
            <person name="Sykes S."/>
            <person name="Wortman J."/>
            <person name="Nusbaum C."/>
            <person name="Birren B."/>
        </authorList>
    </citation>
    <scope>NUCLEOTIDE SEQUENCE [LARGE SCALE GENOMIC DNA]</scope>
    <source>
        <strain evidence="6 8">ATCC 43197</strain>
    </source>
</reference>
<dbReference type="PANTHER" id="PTHR42756">
    <property type="entry name" value="TRANSCRIPTIONAL REGULATOR, MARR"/>
    <property type="match status" value="1"/>
</dbReference>
<proteinExistence type="predicted"/>
<dbReference type="PROSITE" id="PS50995">
    <property type="entry name" value="HTH_MARR_2"/>
    <property type="match status" value="1"/>
</dbReference>
<comment type="caution">
    <text evidence="5">The sequence shown here is derived from an EMBL/GenBank/DDBJ whole genome shotgun (WGS) entry which is preliminary data.</text>
</comment>
<dbReference type="RefSeq" id="WP_010742299.1">
    <property type="nucleotide sequence ID" value="NZ_KB946251.1"/>
</dbReference>
<dbReference type="EMBL" id="ASWA01000003">
    <property type="protein sequence ID" value="EOT67166.1"/>
    <property type="molecule type" value="Genomic_DNA"/>
</dbReference>
<dbReference type="InterPro" id="IPR011991">
    <property type="entry name" value="ArsR-like_HTH"/>
</dbReference>
<dbReference type="CDD" id="cd00090">
    <property type="entry name" value="HTH_ARSR"/>
    <property type="match status" value="1"/>
</dbReference>
<evidence type="ECO:0000256" key="2">
    <source>
        <dbReference type="ARBA" id="ARBA00023125"/>
    </source>
</evidence>
<organism evidence="5 7">
    <name type="scientific">Enterococcus malodoratus ATCC 43197</name>
    <dbReference type="NCBI Taxonomy" id="1158601"/>
    <lineage>
        <taxon>Bacteria</taxon>
        <taxon>Bacillati</taxon>
        <taxon>Bacillota</taxon>
        <taxon>Bacilli</taxon>
        <taxon>Lactobacillales</taxon>
        <taxon>Enterococcaceae</taxon>
        <taxon>Enterococcus</taxon>
    </lineage>
</organism>
<evidence type="ECO:0000313" key="8">
    <source>
        <dbReference type="Proteomes" id="UP000014148"/>
    </source>
</evidence>
<dbReference type="InterPro" id="IPR036390">
    <property type="entry name" value="WH_DNA-bd_sf"/>
</dbReference>
<dbReference type="InterPro" id="IPR000835">
    <property type="entry name" value="HTH_MarR-typ"/>
</dbReference>
<dbReference type="eggNOG" id="COG1846">
    <property type="taxonomic scope" value="Bacteria"/>
</dbReference>
<evidence type="ECO:0000259" key="4">
    <source>
        <dbReference type="PROSITE" id="PS50995"/>
    </source>
</evidence>
<dbReference type="AlphaFoldDB" id="R2R196"/>
<dbReference type="GO" id="GO:0003677">
    <property type="term" value="F:DNA binding"/>
    <property type="evidence" value="ECO:0007669"/>
    <property type="project" value="UniProtKB-KW"/>
</dbReference>
<dbReference type="GeneID" id="79785065"/>
<accession>R2R196</accession>
<dbReference type="SMART" id="SM00347">
    <property type="entry name" value="HTH_MARR"/>
    <property type="match status" value="1"/>
</dbReference>
<dbReference type="PRINTS" id="PR00598">
    <property type="entry name" value="HTHMARR"/>
</dbReference>
<protein>
    <recommendedName>
        <fullName evidence="4">HTH marR-type domain-containing protein</fullName>
    </recommendedName>
</protein>
<evidence type="ECO:0000313" key="5">
    <source>
        <dbReference type="EMBL" id="EOH74436.1"/>
    </source>
</evidence>
<name>R2R196_9ENTE</name>
<keyword evidence="2" id="KW-0238">DNA-binding</keyword>
<evidence type="ECO:0000256" key="1">
    <source>
        <dbReference type="ARBA" id="ARBA00023015"/>
    </source>
</evidence>
<keyword evidence="1" id="KW-0805">Transcription regulation</keyword>
<evidence type="ECO:0000313" key="6">
    <source>
        <dbReference type="EMBL" id="EOT67166.1"/>
    </source>
</evidence>
<dbReference type="GO" id="GO:0003700">
    <property type="term" value="F:DNA-binding transcription factor activity"/>
    <property type="evidence" value="ECO:0007669"/>
    <property type="project" value="InterPro"/>
</dbReference>